<dbReference type="SUPFAM" id="SSF75304">
    <property type="entry name" value="Amidase signature (AS) enzymes"/>
    <property type="match status" value="1"/>
</dbReference>
<dbReference type="InterPro" id="IPR020556">
    <property type="entry name" value="Amidase_CS"/>
</dbReference>
<dbReference type="KEGG" id="hbs:IPV69_16010"/>
<protein>
    <submittedName>
        <fullName evidence="3">Amidase</fullName>
    </submittedName>
</protein>
<dbReference type="PROSITE" id="PS00571">
    <property type="entry name" value="AMIDASES"/>
    <property type="match status" value="1"/>
</dbReference>
<sequence>MVSKFSKRPLMMAAASATVFLFSRSASAQWSVEEKSIADLASAYSTGLTTATGVTQQYLDRIARYNNVVGGLNSIASLNPNVLAEAALADSRIASGATFAQYPLLGVPVLVKDSYDVSGLVTTNGVSVLNGATTAGATSMVAPNDAFSVARLRAAGAIILGKTSLSTMAYSFNGIDNAHGVPINPYQPQRQPGGSSSGTGVSLAANFAMLGMGGETGGSIRIPSNANALVGLKTSAGLIDPGGTWPLTPTRDVVGPMAKTVTDVAYAMNALVAPSSTNLFNGTPFYPTANPGTVRPTDYTAALSTTSLQGKVLAVPKSMANIGTQYEGTIHPQVLANFNRAIVDLKAQGATVIYVDLPASTTYYNTLGRSTANGGATTVNFPYAYPTTTVGGTTPATLWSSYAAAYYYEKQIESYNNPTIKNLRDFATALNNGRNGAAGDARSTLNTAYTNINTLAGYWETGLAKGFGDANNDGSPDNPEAITALQAFASLRNFQYESFMASPNLSDDPTTTDVNESQITNISAFVAPTYGSVMPLQTAILPGGTTDPLAVSGTASLLGRFESNILGSPSISVPMGYASDGTPMGIQFFGELLSEEKLIGLAYDYEQATRWRIAPDLSFVPEPSGIALIFVSGGLLVLRRRRQLV</sequence>
<keyword evidence="1" id="KW-0732">Signal</keyword>
<proteinExistence type="predicted"/>
<gene>
    <name evidence="3" type="ORF">IPV69_16010</name>
</gene>
<dbReference type="AlphaFoldDB" id="A0A7M2X5W5"/>
<dbReference type="Proteomes" id="UP000593765">
    <property type="component" value="Chromosome"/>
</dbReference>
<feature type="signal peptide" evidence="1">
    <location>
        <begin position="1"/>
        <end position="28"/>
    </location>
</feature>
<name>A0A7M2X5W5_9BACT</name>
<evidence type="ECO:0000259" key="2">
    <source>
        <dbReference type="Pfam" id="PF01425"/>
    </source>
</evidence>
<dbReference type="Gene3D" id="3.90.1300.10">
    <property type="entry name" value="Amidase signature (AS) domain"/>
    <property type="match status" value="1"/>
</dbReference>
<reference evidence="3 4" key="1">
    <citation type="submission" date="2020-10" db="EMBL/GenBank/DDBJ databases">
        <title>Wide distribution of Phycisphaera-like planctomycetes from WD2101 soil group in peatlands and genome analysis of the first cultivated representative.</title>
        <authorList>
            <person name="Dedysh S.N."/>
            <person name="Beletsky A.V."/>
            <person name="Ivanova A."/>
            <person name="Kulichevskaya I.S."/>
            <person name="Suzina N.E."/>
            <person name="Philippov D.A."/>
            <person name="Rakitin A.L."/>
            <person name="Mardanov A.V."/>
            <person name="Ravin N.V."/>
        </authorList>
    </citation>
    <scope>NUCLEOTIDE SEQUENCE [LARGE SCALE GENOMIC DNA]</scope>
    <source>
        <strain evidence="3 4">M1803</strain>
    </source>
</reference>
<keyword evidence="4" id="KW-1185">Reference proteome</keyword>
<dbReference type="NCBIfam" id="TIGR02595">
    <property type="entry name" value="PEP_CTERM"/>
    <property type="match status" value="1"/>
</dbReference>
<dbReference type="InterPro" id="IPR036928">
    <property type="entry name" value="AS_sf"/>
</dbReference>
<dbReference type="InterPro" id="IPR013424">
    <property type="entry name" value="Ice-binding_C"/>
</dbReference>
<dbReference type="Pfam" id="PF01425">
    <property type="entry name" value="Amidase"/>
    <property type="match status" value="1"/>
</dbReference>
<evidence type="ECO:0000313" key="3">
    <source>
        <dbReference type="EMBL" id="QOV92441.1"/>
    </source>
</evidence>
<evidence type="ECO:0000256" key="1">
    <source>
        <dbReference type="SAM" id="SignalP"/>
    </source>
</evidence>
<feature type="chain" id="PRO_5034965717" evidence="1">
    <location>
        <begin position="29"/>
        <end position="645"/>
    </location>
</feature>
<dbReference type="EMBL" id="CP063458">
    <property type="protein sequence ID" value="QOV92441.1"/>
    <property type="molecule type" value="Genomic_DNA"/>
</dbReference>
<dbReference type="PANTHER" id="PTHR42678">
    <property type="entry name" value="AMIDASE"/>
    <property type="match status" value="1"/>
</dbReference>
<dbReference type="InterPro" id="IPR023631">
    <property type="entry name" value="Amidase_dom"/>
</dbReference>
<feature type="domain" description="Amidase" evidence="2">
    <location>
        <begin position="54"/>
        <end position="365"/>
    </location>
</feature>
<organism evidence="3 4">
    <name type="scientific">Humisphaera borealis</name>
    <dbReference type="NCBI Taxonomy" id="2807512"/>
    <lineage>
        <taxon>Bacteria</taxon>
        <taxon>Pseudomonadati</taxon>
        <taxon>Planctomycetota</taxon>
        <taxon>Phycisphaerae</taxon>
        <taxon>Tepidisphaerales</taxon>
        <taxon>Tepidisphaeraceae</taxon>
        <taxon>Humisphaera</taxon>
    </lineage>
</organism>
<dbReference type="RefSeq" id="WP_206295649.1">
    <property type="nucleotide sequence ID" value="NZ_CP063458.1"/>
</dbReference>
<accession>A0A7M2X5W5</accession>
<dbReference type="PANTHER" id="PTHR42678:SF34">
    <property type="entry name" value="OS04G0183300 PROTEIN"/>
    <property type="match status" value="1"/>
</dbReference>
<evidence type="ECO:0000313" key="4">
    <source>
        <dbReference type="Proteomes" id="UP000593765"/>
    </source>
</evidence>